<dbReference type="PANTHER" id="PTHR43811">
    <property type="entry name" value="FKBP-TYPE PEPTIDYL-PROLYL CIS-TRANS ISOMERASE FKPA"/>
    <property type="match status" value="1"/>
</dbReference>
<dbReference type="Pfam" id="PF00254">
    <property type="entry name" value="FKBP_C"/>
    <property type="match status" value="1"/>
</dbReference>
<evidence type="ECO:0000313" key="8">
    <source>
        <dbReference type="Proteomes" id="UP001177140"/>
    </source>
</evidence>
<sequence>MAFWGVELEPGKPYTHSYNSSLGRLRISQATLEGPGICSGCIAVKCKVGNKSPVSLCLMEADVNGSCMLDIELEEKEDDVVFEVIGNRNVHLTGFYLCHNGQSGKAALGNCGGRCSTSQNAHVKTEFNVLEMGGEPEYKDTEVNGRRVRTMASGLVIEDIKRGKKPDIAYHGCYVHLSLSLCLFVEIFYSGQIKRTGYVFESNYGHSQCKSFTLGKGDVIKGLDEGINGMHVGGKRRITIPPSMGYCGAKARSDVPADEWLVFEVDLDDAE</sequence>
<proteinExistence type="predicted"/>
<evidence type="ECO:0000259" key="6">
    <source>
        <dbReference type="PROSITE" id="PS50059"/>
    </source>
</evidence>
<dbReference type="EMBL" id="JAJJMA010106698">
    <property type="protein sequence ID" value="MCL7030917.1"/>
    <property type="molecule type" value="Genomic_DNA"/>
</dbReference>
<dbReference type="Gene3D" id="3.10.50.40">
    <property type="match status" value="1"/>
</dbReference>
<dbReference type="AlphaFoldDB" id="A0AA41V3V5"/>
<dbReference type="InterPro" id="IPR001179">
    <property type="entry name" value="PPIase_FKBP_dom"/>
</dbReference>
<comment type="caution">
    <text evidence="7">The sequence shown here is derived from an EMBL/GenBank/DDBJ whole genome shotgun (WGS) entry which is preliminary data.</text>
</comment>
<gene>
    <name evidence="7" type="ORF">MKW94_012980</name>
</gene>
<dbReference type="GO" id="GO:0003755">
    <property type="term" value="F:peptidyl-prolyl cis-trans isomerase activity"/>
    <property type="evidence" value="ECO:0007669"/>
    <property type="project" value="UniProtKB-KW"/>
</dbReference>
<protein>
    <recommendedName>
        <fullName evidence="2 5">peptidylprolyl isomerase</fullName>
        <ecNumber evidence="2 5">5.2.1.8</ecNumber>
    </recommendedName>
</protein>
<evidence type="ECO:0000256" key="3">
    <source>
        <dbReference type="ARBA" id="ARBA00023110"/>
    </source>
</evidence>
<evidence type="ECO:0000256" key="5">
    <source>
        <dbReference type="PROSITE-ProRule" id="PRU00277"/>
    </source>
</evidence>
<evidence type="ECO:0000256" key="1">
    <source>
        <dbReference type="ARBA" id="ARBA00000971"/>
    </source>
</evidence>
<name>A0AA41V3V5_PAPNU</name>
<dbReference type="Proteomes" id="UP001177140">
    <property type="component" value="Unassembled WGS sequence"/>
</dbReference>
<dbReference type="Gene3D" id="2.60.120.340">
    <property type="entry name" value="Nucleoplasmin core domain"/>
    <property type="match status" value="1"/>
</dbReference>
<dbReference type="SUPFAM" id="SSF54534">
    <property type="entry name" value="FKBP-like"/>
    <property type="match status" value="1"/>
</dbReference>
<dbReference type="PANTHER" id="PTHR43811:SF48">
    <property type="entry name" value="PEPTIDYL-PROLYL CIS-TRANS ISOMERASE FKBP43"/>
    <property type="match status" value="1"/>
</dbReference>
<keyword evidence="3 5" id="KW-0697">Rotamase</keyword>
<dbReference type="EC" id="5.2.1.8" evidence="2 5"/>
<accession>A0AA41V3V5</accession>
<dbReference type="InterPro" id="IPR041232">
    <property type="entry name" value="NPL"/>
</dbReference>
<evidence type="ECO:0000313" key="7">
    <source>
        <dbReference type="EMBL" id="MCL7030917.1"/>
    </source>
</evidence>
<evidence type="ECO:0000256" key="2">
    <source>
        <dbReference type="ARBA" id="ARBA00013194"/>
    </source>
</evidence>
<keyword evidence="8" id="KW-1185">Reference proteome</keyword>
<feature type="domain" description="PPIase FKBP-type" evidence="6">
    <location>
        <begin position="182"/>
        <end position="271"/>
    </location>
</feature>
<reference evidence="7" key="1">
    <citation type="submission" date="2022-03" db="EMBL/GenBank/DDBJ databases">
        <title>A functionally conserved STORR gene fusion in Papaver species that diverged 16.8 million years ago.</title>
        <authorList>
            <person name="Catania T."/>
        </authorList>
    </citation>
    <scope>NUCLEOTIDE SEQUENCE</scope>
    <source>
        <strain evidence="7">S-191538</strain>
    </source>
</reference>
<dbReference type="PROSITE" id="PS50059">
    <property type="entry name" value="FKBP_PPIASE"/>
    <property type="match status" value="1"/>
</dbReference>
<evidence type="ECO:0000256" key="4">
    <source>
        <dbReference type="ARBA" id="ARBA00023235"/>
    </source>
</evidence>
<organism evidence="7 8">
    <name type="scientific">Papaver nudicaule</name>
    <name type="common">Iceland poppy</name>
    <dbReference type="NCBI Taxonomy" id="74823"/>
    <lineage>
        <taxon>Eukaryota</taxon>
        <taxon>Viridiplantae</taxon>
        <taxon>Streptophyta</taxon>
        <taxon>Embryophyta</taxon>
        <taxon>Tracheophyta</taxon>
        <taxon>Spermatophyta</taxon>
        <taxon>Magnoliopsida</taxon>
        <taxon>Ranunculales</taxon>
        <taxon>Papaveraceae</taxon>
        <taxon>Papaveroideae</taxon>
        <taxon>Papaver</taxon>
    </lineage>
</organism>
<dbReference type="InterPro" id="IPR046357">
    <property type="entry name" value="PPIase_dom_sf"/>
</dbReference>
<comment type="catalytic activity">
    <reaction evidence="1 5">
        <text>[protein]-peptidylproline (omega=180) = [protein]-peptidylproline (omega=0)</text>
        <dbReference type="Rhea" id="RHEA:16237"/>
        <dbReference type="Rhea" id="RHEA-COMP:10747"/>
        <dbReference type="Rhea" id="RHEA-COMP:10748"/>
        <dbReference type="ChEBI" id="CHEBI:83833"/>
        <dbReference type="ChEBI" id="CHEBI:83834"/>
        <dbReference type="EC" id="5.2.1.8"/>
    </reaction>
</comment>
<keyword evidence="4 5" id="KW-0413">Isomerase</keyword>
<dbReference type="Pfam" id="PF17800">
    <property type="entry name" value="NPL"/>
    <property type="match status" value="1"/>
</dbReference>